<evidence type="ECO:0000313" key="1">
    <source>
        <dbReference type="EMBL" id="MDN3611159.1"/>
    </source>
</evidence>
<protein>
    <submittedName>
        <fullName evidence="1">Uncharacterized protein</fullName>
    </submittedName>
</protein>
<evidence type="ECO:0000313" key="2">
    <source>
        <dbReference type="Proteomes" id="UP001238540"/>
    </source>
</evidence>
<dbReference type="Proteomes" id="UP001238540">
    <property type="component" value="Unassembled WGS sequence"/>
</dbReference>
<organism evidence="1 2">
    <name type="scientific">Vibrio ostreicida</name>
    <dbReference type="NCBI Taxonomy" id="526588"/>
    <lineage>
        <taxon>Bacteria</taxon>
        <taxon>Pseudomonadati</taxon>
        <taxon>Pseudomonadota</taxon>
        <taxon>Gammaproteobacteria</taxon>
        <taxon>Vibrionales</taxon>
        <taxon>Vibrionaceae</taxon>
        <taxon>Vibrio</taxon>
    </lineage>
</organism>
<dbReference type="RefSeq" id="WP_290312712.1">
    <property type="nucleotide sequence ID" value="NZ_JAUFQC010000015.1"/>
</dbReference>
<keyword evidence="2" id="KW-1185">Reference proteome</keyword>
<comment type="caution">
    <text evidence="1">The sequence shown here is derived from an EMBL/GenBank/DDBJ whole genome shotgun (WGS) entry which is preliminary data.</text>
</comment>
<reference evidence="2" key="1">
    <citation type="journal article" date="2019" name="Int. J. Syst. Evol. Microbiol.">
        <title>The Global Catalogue of Microorganisms (GCM) 10K type strain sequencing project: providing services to taxonomists for standard genome sequencing and annotation.</title>
        <authorList>
            <consortium name="The Broad Institute Genomics Platform"/>
            <consortium name="The Broad Institute Genome Sequencing Center for Infectious Disease"/>
            <person name="Wu L."/>
            <person name="Ma J."/>
        </authorList>
    </citation>
    <scope>NUCLEOTIDE SEQUENCE [LARGE SCALE GENOMIC DNA]</scope>
    <source>
        <strain evidence="2">CECT 7398</strain>
    </source>
</reference>
<sequence length="105" mass="12284">MQLKSLATFKVDNVKNDGYTINTDVFHHHKALLPEYDLSHYQGGVRFYYWTNLASSASQQYAYQFSTIHNRASLQSYVRDAESGQREVTLARLVREDPVQWHLLF</sequence>
<proteinExistence type="predicted"/>
<name>A0ABT8BXN5_9VIBR</name>
<gene>
    <name evidence="1" type="ORF">QWZ16_16075</name>
</gene>
<dbReference type="EMBL" id="JAUFQC010000015">
    <property type="protein sequence ID" value="MDN3611159.1"/>
    <property type="molecule type" value="Genomic_DNA"/>
</dbReference>
<accession>A0ABT8BXN5</accession>